<comment type="caution">
    <text evidence="5">The sequence shown here is derived from an EMBL/GenBank/DDBJ whole genome shotgun (WGS) entry which is preliminary data.</text>
</comment>
<dbReference type="Gene3D" id="3.40.50.150">
    <property type="entry name" value="Vaccinia Virus protein VP39"/>
    <property type="match status" value="1"/>
</dbReference>
<dbReference type="GO" id="GO:0008168">
    <property type="term" value="F:methyltransferase activity"/>
    <property type="evidence" value="ECO:0007669"/>
    <property type="project" value="UniProtKB-KW"/>
</dbReference>
<name>A0A9W5Y1A4_9CLOT</name>
<dbReference type="EMBL" id="BQXY01000002">
    <property type="protein sequence ID" value="GKU24672.1"/>
    <property type="molecule type" value="Genomic_DNA"/>
</dbReference>
<accession>A0A9W5Y1A4</accession>
<dbReference type="InterPro" id="IPR041698">
    <property type="entry name" value="Methyltransf_25"/>
</dbReference>
<keyword evidence="6" id="KW-1185">Reference proteome</keyword>
<evidence type="ECO:0000313" key="5">
    <source>
        <dbReference type="EMBL" id="GKU24672.1"/>
    </source>
</evidence>
<keyword evidence="1 5" id="KW-0489">Methyltransferase</keyword>
<dbReference type="PANTHER" id="PTHR43464:SF19">
    <property type="entry name" value="UBIQUINONE BIOSYNTHESIS O-METHYLTRANSFERASE, MITOCHONDRIAL"/>
    <property type="match status" value="1"/>
</dbReference>
<reference evidence="5" key="1">
    <citation type="journal article" date="2023" name="Int. J. Syst. Evol. Microbiol.">
        <title>&lt;i&gt;Clostridium folliculivorans&lt;/i&gt; sp. nov., isolated from soil samples of an organic paddy in Japan.</title>
        <authorList>
            <person name="Tazawa J."/>
            <person name="Kobayashi H."/>
            <person name="Tanizawa Y."/>
            <person name="Uchino A."/>
            <person name="Tanaka F."/>
            <person name="Urashima Y."/>
            <person name="Miura S."/>
            <person name="Sakamoto M."/>
            <person name="Ohkuma M."/>
            <person name="Tohno M."/>
        </authorList>
    </citation>
    <scope>NUCLEOTIDE SEQUENCE</scope>
    <source>
        <strain evidence="5">D1-1</strain>
    </source>
</reference>
<keyword evidence="3" id="KW-0949">S-adenosyl-L-methionine</keyword>
<dbReference type="PANTHER" id="PTHR43464">
    <property type="entry name" value="METHYLTRANSFERASE"/>
    <property type="match status" value="1"/>
</dbReference>
<evidence type="ECO:0000256" key="1">
    <source>
        <dbReference type="ARBA" id="ARBA00022603"/>
    </source>
</evidence>
<feature type="domain" description="Methyltransferase" evidence="4">
    <location>
        <begin position="69"/>
        <end position="162"/>
    </location>
</feature>
<organism evidence="5 6">
    <name type="scientific">Clostridium folliculivorans</name>
    <dbReference type="NCBI Taxonomy" id="2886038"/>
    <lineage>
        <taxon>Bacteria</taxon>
        <taxon>Bacillati</taxon>
        <taxon>Bacillota</taxon>
        <taxon>Clostridia</taxon>
        <taxon>Eubacteriales</taxon>
        <taxon>Clostridiaceae</taxon>
        <taxon>Clostridium</taxon>
    </lineage>
</organism>
<evidence type="ECO:0000256" key="2">
    <source>
        <dbReference type="ARBA" id="ARBA00022679"/>
    </source>
</evidence>
<dbReference type="RefSeq" id="WP_261851684.1">
    <property type="nucleotide sequence ID" value="NZ_BQXY01000002.1"/>
</dbReference>
<dbReference type="AlphaFoldDB" id="A0A9W5Y1A4"/>
<dbReference type="GO" id="GO:0032259">
    <property type="term" value="P:methylation"/>
    <property type="evidence" value="ECO:0007669"/>
    <property type="project" value="UniProtKB-KW"/>
</dbReference>
<dbReference type="Proteomes" id="UP001057868">
    <property type="component" value="Unassembled WGS sequence"/>
</dbReference>
<evidence type="ECO:0000313" key="6">
    <source>
        <dbReference type="Proteomes" id="UP001057868"/>
    </source>
</evidence>
<dbReference type="InterPro" id="IPR029063">
    <property type="entry name" value="SAM-dependent_MTases_sf"/>
</dbReference>
<dbReference type="Pfam" id="PF13649">
    <property type="entry name" value="Methyltransf_25"/>
    <property type="match status" value="1"/>
</dbReference>
<dbReference type="SUPFAM" id="SSF53335">
    <property type="entry name" value="S-adenosyl-L-methionine-dependent methyltransferases"/>
    <property type="match status" value="1"/>
</dbReference>
<sequence length="238" mass="27650">MDNNLNEEIIKTEDDVLDMLDNLLEKRESDWWDKFYLRDISSVPFFSDIPDCNIVSYFERGLLSRGHALDVGCGRGRNSIYLAENGFNVTGIDFSNTSIKIAREKSIEGSLEVTFLCKSIFDFEADNESFDFIYDGGCFHHIKPHRRYRYLSTISKLLKPNGYFAMNCFNLKGGANISDYDVYRQNSMCGGMGFTEYKLKNILEHYFDLLEFEEMKESKDNNIFGKSFLWSVLMKKKS</sequence>
<evidence type="ECO:0000259" key="4">
    <source>
        <dbReference type="Pfam" id="PF13649"/>
    </source>
</evidence>
<gene>
    <name evidence="5" type="ORF">CFOLD11_14980</name>
</gene>
<dbReference type="CDD" id="cd02440">
    <property type="entry name" value="AdoMet_MTases"/>
    <property type="match status" value="1"/>
</dbReference>
<keyword evidence="2" id="KW-0808">Transferase</keyword>
<proteinExistence type="predicted"/>
<evidence type="ECO:0000256" key="3">
    <source>
        <dbReference type="ARBA" id="ARBA00022691"/>
    </source>
</evidence>
<protein>
    <submittedName>
        <fullName evidence="5">Methyltransferase</fullName>
    </submittedName>
</protein>